<feature type="chain" id="PRO_5016396145" evidence="2">
    <location>
        <begin position="24"/>
        <end position="403"/>
    </location>
</feature>
<dbReference type="GeneID" id="37026709"/>
<accession>A0A316V1C7</accession>
<proteinExistence type="predicted"/>
<evidence type="ECO:0000256" key="2">
    <source>
        <dbReference type="SAM" id="SignalP"/>
    </source>
</evidence>
<sequence>MLAFRTLVLFALSSASLTLFTAAAPIPNGGTKDSSKGAFNDLSNVTTSVEGLIHSEQAVDGPLQTAKDPNSITGSGAGSGSGGVDVPDSNIKCDSGNNAFNVGLLRPTTQQRVTLGQPFLVSYCSPTYHATRSMGWDVLAYNSNSSGTMGRLLGMNINSPSTHVTIDDRYYDRLAVYERQTGYAGNQFNMITRDLLFDDNQDANGKKVKDAVGQLSPNVSSHLDGAWVSYHSGTGHINNKRSLFNDGDKAAAAAAIAAGKKAATAGAHDLSAAEKKAKHEMGGLMADIKHAANNVKRSPINEGDKAAMGAAIAAGKKAAKAGAHDVSAVQKEGQHAVAGILANNSNNNKSLLSADDKAAATAGMDAGLQGINAGLHDLGSAAKKAVHEAEGMVAGIKDAAALP</sequence>
<organism evidence="3 4">
    <name type="scientific">Jaminaea rosea</name>
    <dbReference type="NCBI Taxonomy" id="1569628"/>
    <lineage>
        <taxon>Eukaryota</taxon>
        <taxon>Fungi</taxon>
        <taxon>Dikarya</taxon>
        <taxon>Basidiomycota</taxon>
        <taxon>Ustilaginomycotina</taxon>
        <taxon>Exobasidiomycetes</taxon>
        <taxon>Microstromatales</taxon>
        <taxon>Microstromatales incertae sedis</taxon>
        <taxon>Jaminaea</taxon>
    </lineage>
</organism>
<dbReference type="AlphaFoldDB" id="A0A316V1C7"/>
<keyword evidence="4" id="KW-1185">Reference proteome</keyword>
<reference evidence="3 4" key="1">
    <citation type="journal article" date="2018" name="Mol. Biol. Evol.">
        <title>Broad Genomic Sampling Reveals a Smut Pathogenic Ancestry of the Fungal Clade Ustilaginomycotina.</title>
        <authorList>
            <person name="Kijpornyongpan T."/>
            <person name="Mondo S.J."/>
            <person name="Barry K."/>
            <person name="Sandor L."/>
            <person name="Lee J."/>
            <person name="Lipzen A."/>
            <person name="Pangilinan J."/>
            <person name="LaButti K."/>
            <person name="Hainaut M."/>
            <person name="Henrissat B."/>
            <person name="Grigoriev I.V."/>
            <person name="Spatafora J.W."/>
            <person name="Aime M.C."/>
        </authorList>
    </citation>
    <scope>NUCLEOTIDE SEQUENCE [LARGE SCALE GENOMIC DNA]</scope>
    <source>
        <strain evidence="3 4">MCA 5214</strain>
    </source>
</reference>
<evidence type="ECO:0000313" key="3">
    <source>
        <dbReference type="EMBL" id="PWN29983.1"/>
    </source>
</evidence>
<name>A0A316V1C7_9BASI</name>
<keyword evidence="2" id="KW-0732">Signal</keyword>
<feature type="signal peptide" evidence="2">
    <location>
        <begin position="1"/>
        <end position="23"/>
    </location>
</feature>
<evidence type="ECO:0000256" key="1">
    <source>
        <dbReference type="SAM" id="MobiDB-lite"/>
    </source>
</evidence>
<evidence type="ECO:0000313" key="4">
    <source>
        <dbReference type="Proteomes" id="UP000245884"/>
    </source>
</evidence>
<gene>
    <name evidence="3" type="ORF">BDZ90DRAFT_229029</name>
</gene>
<dbReference type="RefSeq" id="XP_025364595.1">
    <property type="nucleotide sequence ID" value="XM_025504886.1"/>
</dbReference>
<feature type="region of interest" description="Disordered" evidence="1">
    <location>
        <begin position="58"/>
        <end position="87"/>
    </location>
</feature>
<protein>
    <submittedName>
        <fullName evidence="3">Uncharacterized protein</fullName>
    </submittedName>
</protein>
<dbReference type="EMBL" id="KZ819662">
    <property type="protein sequence ID" value="PWN29983.1"/>
    <property type="molecule type" value="Genomic_DNA"/>
</dbReference>
<dbReference type="Proteomes" id="UP000245884">
    <property type="component" value="Unassembled WGS sequence"/>
</dbReference>